<dbReference type="Proteomes" id="UP000633619">
    <property type="component" value="Unassembled WGS sequence"/>
</dbReference>
<protein>
    <submittedName>
        <fullName evidence="2">ATP-binding protein</fullName>
    </submittedName>
</protein>
<sequence length="224" mass="25539">MKDASLGELQQALKEARDELLRRKAEKELHLRQLNETKTRLKESVEHRDLLDRVRLLFQLSSDYARQQAKQQLETLVTNALKYVFGSTLHFEIELSDHGGNPTAEFYVVSKWDEQEVKNRPQDARGGGVVDIVSLALRIALMETIKPRVQGPIILDEPGKHVSEDYIVPMIEFLKSVGETFGRQIILVTHNTHLTESADSAYYVRLSSGKSEVERSRNLDNNTV</sequence>
<dbReference type="EMBL" id="JAECVW010000008">
    <property type="protein sequence ID" value="MBH8595976.1"/>
    <property type="molecule type" value="Genomic_DNA"/>
</dbReference>
<dbReference type="RefSeq" id="WP_181732600.1">
    <property type="nucleotide sequence ID" value="NZ_JACEIR010000009.1"/>
</dbReference>
<comment type="caution">
    <text evidence="2">The sequence shown here is derived from an EMBL/GenBank/DDBJ whole genome shotgun (WGS) entry which is preliminary data.</text>
</comment>
<dbReference type="AlphaFoldDB" id="A0A8I1ADQ0"/>
<dbReference type="Gene3D" id="3.40.50.300">
    <property type="entry name" value="P-loop containing nucleotide triphosphate hydrolases"/>
    <property type="match status" value="1"/>
</dbReference>
<evidence type="ECO:0000313" key="3">
    <source>
        <dbReference type="Proteomes" id="UP000633619"/>
    </source>
</evidence>
<dbReference type="GO" id="GO:0005524">
    <property type="term" value="F:ATP binding"/>
    <property type="evidence" value="ECO:0007669"/>
    <property type="project" value="UniProtKB-KW"/>
</dbReference>
<gene>
    <name evidence="2" type="ORF">I8U20_11615</name>
</gene>
<feature type="coiled-coil region" evidence="1">
    <location>
        <begin position="6"/>
        <end position="44"/>
    </location>
</feature>
<dbReference type="SUPFAM" id="SSF52540">
    <property type="entry name" value="P-loop containing nucleoside triphosphate hydrolases"/>
    <property type="match status" value="1"/>
</dbReference>
<keyword evidence="1" id="KW-0175">Coiled coil</keyword>
<reference evidence="2 3" key="1">
    <citation type="submission" date="2020-12" db="EMBL/GenBank/DDBJ databases">
        <title>WGS of Thermoactinomyces spp.</title>
        <authorList>
            <person name="Cheng K."/>
        </authorList>
    </citation>
    <scope>NUCLEOTIDE SEQUENCE [LARGE SCALE GENOMIC DNA]</scope>
    <source>
        <strain evidence="3">CICC 10671\DSM 43846</strain>
    </source>
</reference>
<dbReference type="InterPro" id="IPR027417">
    <property type="entry name" value="P-loop_NTPase"/>
</dbReference>
<proteinExistence type="predicted"/>
<evidence type="ECO:0000313" key="2">
    <source>
        <dbReference type="EMBL" id="MBH8595976.1"/>
    </source>
</evidence>
<name>A0A8I1ADQ0_THEIN</name>
<organism evidence="2 3">
    <name type="scientific">Thermoactinomyces intermedius</name>
    <dbReference type="NCBI Taxonomy" id="2024"/>
    <lineage>
        <taxon>Bacteria</taxon>
        <taxon>Bacillati</taxon>
        <taxon>Bacillota</taxon>
        <taxon>Bacilli</taxon>
        <taxon>Bacillales</taxon>
        <taxon>Thermoactinomycetaceae</taxon>
        <taxon>Thermoactinomyces</taxon>
    </lineage>
</organism>
<evidence type="ECO:0000256" key="1">
    <source>
        <dbReference type="SAM" id="Coils"/>
    </source>
</evidence>
<keyword evidence="2" id="KW-0067">ATP-binding</keyword>
<keyword evidence="3" id="KW-1185">Reference proteome</keyword>
<keyword evidence="2" id="KW-0547">Nucleotide-binding</keyword>
<accession>A0A8I1ADQ0</accession>